<protein>
    <submittedName>
        <fullName evidence="3">Helix-turn-helix domain-containing protein</fullName>
    </submittedName>
</protein>
<dbReference type="InterPro" id="IPR001387">
    <property type="entry name" value="Cro/C1-type_HTH"/>
</dbReference>
<dbReference type="GO" id="GO:0003677">
    <property type="term" value="F:DNA binding"/>
    <property type="evidence" value="ECO:0007669"/>
    <property type="project" value="UniProtKB-KW"/>
</dbReference>
<sequence length="177" mass="19808">MGKDGNRDSAGSLGERLVELRKKHGYSQQEIADRLSVTRQTISNWECGQGAPALDKAAELAAIYRISLDELAGFAGEREAPGEDAPKAPAVDLHILKKLEGRRCQLEFTEENTIDAVMDGLLNNANVRILEVGERRVRIEYERKKEDAIFQKETVVREVEHSMIIGASFVEENEKEN</sequence>
<keyword evidence="4" id="KW-1185">Reference proteome</keyword>
<organism evidence="3 4">
    <name type="scientific">Mordavella massiliensis</name>
    <dbReference type="NCBI Taxonomy" id="1871024"/>
    <lineage>
        <taxon>Bacteria</taxon>
        <taxon>Bacillati</taxon>
        <taxon>Bacillota</taxon>
        <taxon>Clostridia</taxon>
        <taxon>Eubacteriales</taxon>
        <taxon>Clostridiaceae</taxon>
        <taxon>Mordavella</taxon>
    </lineage>
</organism>
<dbReference type="InterPro" id="IPR010982">
    <property type="entry name" value="Lambda_DNA-bd_dom_sf"/>
</dbReference>
<gene>
    <name evidence="3" type="ORF">H6A13_07400</name>
</gene>
<dbReference type="PANTHER" id="PTHR46558">
    <property type="entry name" value="TRACRIPTIONAL REGULATORY PROTEIN-RELATED-RELATED"/>
    <property type="match status" value="1"/>
</dbReference>
<evidence type="ECO:0000313" key="4">
    <source>
        <dbReference type="Proteomes" id="UP000713880"/>
    </source>
</evidence>
<name>A0A938X2Y7_9CLOT</name>
<evidence type="ECO:0000313" key="3">
    <source>
        <dbReference type="EMBL" id="MBM6826926.1"/>
    </source>
</evidence>
<dbReference type="SMART" id="SM00530">
    <property type="entry name" value="HTH_XRE"/>
    <property type="match status" value="1"/>
</dbReference>
<keyword evidence="1" id="KW-0238">DNA-binding</keyword>
<dbReference type="Proteomes" id="UP000713880">
    <property type="component" value="Unassembled WGS sequence"/>
</dbReference>
<reference evidence="3" key="1">
    <citation type="submission" date="2020-08" db="EMBL/GenBank/DDBJ databases">
        <authorList>
            <person name="Cejkova D."/>
            <person name="Kubasova T."/>
            <person name="Jahodarova E."/>
            <person name="Rychlik I."/>
        </authorList>
    </citation>
    <scope>NUCLEOTIDE SEQUENCE</scope>
    <source>
        <strain evidence="3">An420c</strain>
    </source>
</reference>
<dbReference type="AlphaFoldDB" id="A0A938X2Y7"/>
<dbReference type="Pfam" id="PF01381">
    <property type="entry name" value="HTH_3"/>
    <property type="match status" value="1"/>
</dbReference>
<feature type="domain" description="HTH cro/C1-type" evidence="2">
    <location>
        <begin position="17"/>
        <end position="71"/>
    </location>
</feature>
<evidence type="ECO:0000256" key="1">
    <source>
        <dbReference type="ARBA" id="ARBA00023125"/>
    </source>
</evidence>
<accession>A0A938X2Y7</accession>
<dbReference type="PROSITE" id="PS50943">
    <property type="entry name" value="HTH_CROC1"/>
    <property type="match status" value="1"/>
</dbReference>
<proteinExistence type="predicted"/>
<reference evidence="3" key="2">
    <citation type="journal article" date="2021" name="Sci. Rep.">
        <title>The distribution of antibiotic resistance genes in chicken gut microbiota commensals.</title>
        <authorList>
            <person name="Juricova H."/>
            <person name="Matiasovicova J."/>
            <person name="Kubasova T."/>
            <person name="Cejkova D."/>
            <person name="Rychlik I."/>
        </authorList>
    </citation>
    <scope>NUCLEOTIDE SEQUENCE</scope>
    <source>
        <strain evidence="3">An420c</strain>
    </source>
</reference>
<comment type="caution">
    <text evidence="3">The sequence shown here is derived from an EMBL/GenBank/DDBJ whole genome shotgun (WGS) entry which is preliminary data.</text>
</comment>
<dbReference type="EMBL" id="JACJLV010000020">
    <property type="protein sequence ID" value="MBM6826926.1"/>
    <property type="molecule type" value="Genomic_DNA"/>
</dbReference>
<dbReference type="PANTHER" id="PTHR46558:SF13">
    <property type="entry name" value="HTH-TYPE TRANSCRIPTIONAL REGULATOR IMMR"/>
    <property type="match status" value="1"/>
</dbReference>
<dbReference type="SUPFAM" id="SSF47413">
    <property type="entry name" value="lambda repressor-like DNA-binding domains"/>
    <property type="match status" value="1"/>
</dbReference>
<evidence type="ECO:0000259" key="2">
    <source>
        <dbReference type="PROSITE" id="PS50943"/>
    </source>
</evidence>
<dbReference type="RefSeq" id="WP_204908972.1">
    <property type="nucleotide sequence ID" value="NZ_JACJLV010000020.1"/>
</dbReference>
<dbReference type="Gene3D" id="1.10.260.40">
    <property type="entry name" value="lambda repressor-like DNA-binding domains"/>
    <property type="match status" value="1"/>
</dbReference>
<dbReference type="CDD" id="cd00093">
    <property type="entry name" value="HTH_XRE"/>
    <property type="match status" value="1"/>
</dbReference>